<dbReference type="InterPro" id="IPR007165">
    <property type="entry name" value="Phage_holin_4_2"/>
</dbReference>
<feature type="transmembrane region" description="Helical" evidence="1">
    <location>
        <begin position="57"/>
        <end position="82"/>
    </location>
</feature>
<evidence type="ECO:0000256" key="1">
    <source>
        <dbReference type="SAM" id="Phobius"/>
    </source>
</evidence>
<name>A0A410JS09_ORNRH</name>
<proteinExistence type="predicted"/>
<dbReference type="PANTHER" id="PTHR37309:SF1">
    <property type="entry name" value="SLR0284 PROTEIN"/>
    <property type="match status" value="1"/>
</dbReference>
<sequence length="114" mass="12138">MNLIINLLVTSAVAYFLANNLSGVHINSFGTAIVFSIVLGLLSVTVKPVLSFFSFPLTVLTLGLFLLVINAVIILLCSALISGFSVDGFWWAMLFSLILSVLTAFVNSILGING</sequence>
<dbReference type="EMBL" id="CP035107">
    <property type="protein sequence ID" value="QAR30943.1"/>
    <property type="molecule type" value="Genomic_DNA"/>
</dbReference>
<dbReference type="Pfam" id="PF04020">
    <property type="entry name" value="Phage_holin_4_2"/>
    <property type="match status" value="1"/>
</dbReference>
<dbReference type="AlphaFoldDB" id="A0A410JS09"/>
<protein>
    <submittedName>
        <fullName evidence="2">Phage holin family protein</fullName>
    </submittedName>
</protein>
<keyword evidence="1" id="KW-1133">Transmembrane helix</keyword>
<dbReference type="Proteomes" id="UP000287701">
    <property type="component" value="Chromosome"/>
</dbReference>
<reference evidence="2 3" key="1">
    <citation type="submission" date="2019-01" db="EMBL/GenBank/DDBJ databases">
        <title>Whole Genome of Ornithobacterium rhinotracheale FARPER-174b.</title>
        <authorList>
            <person name="Tataje-Lavanda L.A."/>
            <person name="Montalvan A."/>
            <person name="Montesinos R."/>
            <person name="Zimic M."/>
            <person name="Fernandez-Sanchez M."/>
            <person name="Fernandez-Diaz M."/>
        </authorList>
    </citation>
    <scope>NUCLEOTIDE SEQUENCE [LARGE SCALE GENOMIC DNA]</scope>
    <source>
        <strain evidence="2 3">FARPER-174b</strain>
    </source>
</reference>
<accession>A0A410JS09</accession>
<keyword evidence="1" id="KW-0812">Transmembrane</keyword>
<dbReference type="OrthoDB" id="6402664at2"/>
<evidence type="ECO:0000313" key="2">
    <source>
        <dbReference type="EMBL" id="QAR30943.1"/>
    </source>
</evidence>
<feature type="transmembrane region" description="Helical" evidence="1">
    <location>
        <begin position="88"/>
        <end position="110"/>
    </location>
</feature>
<keyword evidence="1" id="KW-0472">Membrane</keyword>
<evidence type="ECO:0000313" key="3">
    <source>
        <dbReference type="Proteomes" id="UP000287701"/>
    </source>
</evidence>
<feature type="transmembrane region" description="Helical" evidence="1">
    <location>
        <begin position="28"/>
        <end position="50"/>
    </location>
</feature>
<gene>
    <name evidence="2" type="ORF">EQP59_06135</name>
</gene>
<organism evidence="2 3">
    <name type="scientific">Ornithobacterium rhinotracheale</name>
    <dbReference type="NCBI Taxonomy" id="28251"/>
    <lineage>
        <taxon>Bacteria</taxon>
        <taxon>Pseudomonadati</taxon>
        <taxon>Bacteroidota</taxon>
        <taxon>Flavobacteriia</taxon>
        <taxon>Flavobacteriales</taxon>
        <taxon>Weeksellaceae</taxon>
        <taxon>Ornithobacterium</taxon>
    </lineage>
</organism>
<dbReference type="RefSeq" id="WP_128501407.1">
    <property type="nucleotide sequence ID" value="NZ_CP035107.1"/>
</dbReference>
<dbReference type="PANTHER" id="PTHR37309">
    <property type="entry name" value="SLR0284 PROTEIN"/>
    <property type="match status" value="1"/>
</dbReference>